<dbReference type="OrthoDB" id="201635at2759"/>
<evidence type="ECO:0000256" key="4">
    <source>
        <dbReference type="ARBA" id="ARBA00022490"/>
    </source>
</evidence>
<reference evidence="10 12" key="2">
    <citation type="submission" date="2025-05" db="UniProtKB">
        <authorList>
            <consortium name="RefSeq"/>
        </authorList>
    </citation>
    <scope>NUCLEOTIDE SEQUENCE [LARGE SCALE GENOMIC DNA]</scope>
    <source>
        <tissue evidence="12">Leaf</tissue>
    </source>
</reference>
<evidence type="ECO:0000256" key="8">
    <source>
        <dbReference type="RuleBase" id="RU004478"/>
    </source>
</evidence>
<sequence length="319" mass="35199">MALFISNHSVFVLRLAPCPPPPTSRQPISLLRSCGEWGTSVGLSTSLPSSRSIRGCQSRPSPGCPLVSAPHSAHSAHSSKTDGTETSSEGMQPSGPSDNMQESVSLNKLIEVFREAFLSGDEKTVYEVEARMCNIEVLRKQLIEQVSTLSEEMTSGKESYIRLQADFDNFRKRSEKERLTKRSDAQREIIESLLSMVDNFERAKQQIKPETEKEKKIDASYQGIYKQFVEVMRSLHVSAIASLGKPFDPSLHEAIGREESQEFREGIVIREIHRGFRLGDRVLRPAKVKVSAGPGSKKAKPLAVESAGQTAAAAGVDER</sequence>
<keyword evidence="5" id="KW-0346">Stress response</keyword>
<dbReference type="GeneID" id="115751411"/>
<dbReference type="SUPFAM" id="SSF51064">
    <property type="entry name" value="Head domain of nucleotide exchange factor GrpE"/>
    <property type="match status" value="1"/>
</dbReference>
<keyword evidence="7" id="KW-0496">Mitochondrion</keyword>
<comment type="subunit">
    <text evidence="3">Homodimer.</text>
</comment>
<dbReference type="InterPro" id="IPR000740">
    <property type="entry name" value="GrpE"/>
</dbReference>
<proteinExistence type="inferred from homology"/>
<comment type="similarity">
    <text evidence="2 8">Belongs to the GrpE family.</text>
</comment>
<dbReference type="GO" id="GO:0042803">
    <property type="term" value="F:protein homodimerization activity"/>
    <property type="evidence" value="ECO:0007669"/>
    <property type="project" value="InterPro"/>
</dbReference>
<dbReference type="InterPro" id="IPR013805">
    <property type="entry name" value="GrpE_CC"/>
</dbReference>
<comment type="function">
    <text evidence="7">Essential component of the PAM complex, a complex required for the translocation of transit peptide-containing proteins from the inner membrane into the mitochondrial matrix in an ATP-dependent manner.</text>
</comment>
<keyword evidence="10" id="KW-1185">Reference proteome</keyword>
<evidence type="ECO:0000256" key="7">
    <source>
        <dbReference type="RuleBase" id="RU000640"/>
    </source>
</evidence>
<dbReference type="PROSITE" id="PS01071">
    <property type="entry name" value="GRPE"/>
    <property type="match status" value="1"/>
</dbReference>
<evidence type="ECO:0000313" key="12">
    <source>
        <dbReference type="RefSeq" id="XP_048131336.1"/>
    </source>
</evidence>
<dbReference type="GO" id="GO:0051087">
    <property type="term" value="F:protein-folding chaperone binding"/>
    <property type="evidence" value="ECO:0007669"/>
    <property type="project" value="InterPro"/>
</dbReference>
<comment type="subcellular location">
    <subcellularLocation>
        <location evidence="1">Cytoplasm</location>
    </subcellularLocation>
    <subcellularLocation>
        <location evidence="7">Mitochondrion matrix</location>
    </subcellularLocation>
</comment>
<dbReference type="NCBIfam" id="NF010741">
    <property type="entry name" value="PRK14143.1"/>
    <property type="match status" value="1"/>
</dbReference>
<dbReference type="Proteomes" id="UP000827889">
    <property type="component" value="Chromosome 2"/>
</dbReference>
<dbReference type="GO" id="GO:0000774">
    <property type="term" value="F:adenyl-nucleotide exchange factor activity"/>
    <property type="evidence" value="ECO:0007669"/>
    <property type="project" value="InterPro"/>
</dbReference>
<dbReference type="Gene3D" id="2.30.22.10">
    <property type="entry name" value="Head domain of nucleotide exchange factor GrpE"/>
    <property type="match status" value="1"/>
</dbReference>
<gene>
    <name evidence="11 12" type="primary">LOC115751411</name>
</gene>
<dbReference type="SUPFAM" id="SSF58014">
    <property type="entry name" value="Coiled-coil domain of nucleotide exchange factor GrpE"/>
    <property type="match status" value="1"/>
</dbReference>
<dbReference type="FunFam" id="2.30.22.10:FF:000001">
    <property type="entry name" value="Protein GrpE"/>
    <property type="match status" value="1"/>
</dbReference>
<dbReference type="PRINTS" id="PR00773">
    <property type="entry name" value="GRPEPROTEIN"/>
</dbReference>
<dbReference type="RefSeq" id="XP_048131336.1">
    <property type="nucleotide sequence ID" value="XM_048275379.1"/>
</dbReference>
<dbReference type="Gene3D" id="3.90.20.20">
    <property type="match status" value="1"/>
</dbReference>
<evidence type="ECO:0000256" key="9">
    <source>
        <dbReference type="SAM" id="MobiDB-lite"/>
    </source>
</evidence>
<evidence type="ECO:0000256" key="6">
    <source>
        <dbReference type="ARBA" id="ARBA00023186"/>
    </source>
</evidence>
<accession>A0A8B8QDG5</accession>
<reference evidence="11" key="1">
    <citation type="submission" date="2025-04" db="UniProtKB">
        <authorList>
            <consortium name="RefSeq"/>
        </authorList>
    </citation>
    <scope>IDENTIFICATION</scope>
</reference>
<dbReference type="KEGG" id="rarg:115751411"/>
<feature type="region of interest" description="Disordered" evidence="9">
    <location>
        <begin position="45"/>
        <end position="101"/>
    </location>
</feature>
<evidence type="ECO:0000313" key="10">
    <source>
        <dbReference type="Proteomes" id="UP000827889"/>
    </source>
</evidence>
<dbReference type="InterPro" id="IPR009012">
    <property type="entry name" value="GrpE_head"/>
</dbReference>
<dbReference type="Pfam" id="PF01025">
    <property type="entry name" value="GrpE"/>
    <property type="match status" value="1"/>
</dbReference>
<feature type="region of interest" description="Disordered" evidence="9">
    <location>
        <begin position="290"/>
        <end position="319"/>
    </location>
</feature>
<keyword evidence="4" id="KW-0963">Cytoplasm</keyword>
<evidence type="ECO:0000256" key="1">
    <source>
        <dbReference type="ARBA" id="ARBA00004496"/>
    </source>
</evidence>
<dbReference type="GO" id="GO:0051082">
    <property type="term" value="F:unfolded protein binding"/>
    <property type="evidence" value="ECO:0007669"/>
    <property type="project" value="TreeGrafter"/>
</dbReference>
<evidence type="ECO:0000256" key="2">
    <source>
        <dbReference type="ARBA" id="ARBA00009054"/>
    </source>
</evidence>
<dbReference type="PANTHER" id="PTHR21237">
    <property type="entry name" value="GRPE PROTEIN"/>
    <property type="match status" value="1"/>
</dbReference>
<dbReference type="AlphaFoldDB" id="A0A8B8QDG5"/>
<protein>
    <recommendedName>
        <fullName evidence="7">GrpE protein homolog</fullName>
    </recommendedName>
</protein>
<name>A0A8B8QDG5_9MYRT</name>
<dbReference type="PANTHER" id="PTHR21237:SF40">
    <property type="entry name" value="CELL CYCLE AND APOPTOSIS REGULATOR PROTEIN 2"/>
    <property type="match status" value="1"/>
</dbReference>
<evidence type="ECO:0000256" key="3">
    <source>
        <dbReference type="ARBA" id="ARBA00011738"/>
    </source>
</evidence>
<dbReference type="GO" id="GO:0009507">
    <property type="term" value="C:chloroplast"/>
    <property type="evidence" value="ECO:0007669"/>
    <property type="project" value="TreeGrafter"/>
</dbReference>
<dbReference type="RefSeq" id="XP_030545181.1">
    <property type="nucleotide sequence ID" value="XM_030689321.1"/>
</dbReference>
<dbReference type="GO" id="GO:0006457">
    <property type="term" value="P:protein folding"/>
    <property type="evidence" value="ECO:0007669"/>
    <property type="project" value="InterPro"/>
</dbReference>
<feature type="compositionally biased region" description="Polar residues" evidence="9">
    <location>
        <begin position="84"/>
        <end position="101"/>
    </location>
</feature>
<evidence type="ECO:0000313" key="11">
    <source>
        <dbReference type="RefSeq" id="XP_030545181.1"/>
    </source>
</evidence>
<dbReference type="HAMAP" id="MF_01151">
    <property type="entry name" value="GrpE"/>
    <property type="match status" value="1"/>
</dbReference>
<keyword evidence="6 7" id="KW-0143">Chaperone</keyword>
<feature type="compositionally biased region" description="Low complexity" evidence="9">
    <location>
        <begin position="68"/>
        <end position="78"/>
    </location>
</feature>
<evidence type="ECO:0000256" key="5">
    <source>
        <dbReference type="ARBA" id="ARBA00023016"/>
    </source>
</evidence>
<organism evidence="10 11">
    <name type="scientific">Rhodamnia argentea</name>
    <dbReference type="NCBI Taxonomy" id="178133"/>
    <lineage>
        <taxon>Eukaryota</taxon>
        <taxon>Viridiplantae</taxon>
        <taxon>Streptophyta</taxon>
        <taxon>Embryophyta</taxon>
        <taxon>Tracheophyta</taxon>
        <taxon>Spermatophyta</taxon>
        <taxon>Magnoliopsida</taxon>
        <taxon>eudicotyledons</taxon>
        <taxon>Gunneridae</taxon>
        <taxon>Pentapetalae</taxon>
        <taxon>rosids</taxon>
        <taxon>malvids</taxon>
        <taxon>Myrtales</taxon>
        <taxon>Myrtaceae</taxon>
        <taxon>Myrtoideae</taxon>
        <taxon>Myrteae</taxon>
        <taxon>Australasian group</taxon>
        <taxon>Rhodamnia</taxon>
    </lineage>
</organism>
<dbReference type="CDD" id="cd00446">
    <property type="entry name" value="GrpE"/>
    <property type="match status" value="1"/>
</dbReference>
<dbReference type="GO" id="GO:0005759">
    <property type="term" value="C:mitochondrial matrix"/>
    <property type="evidence" value="ECO:0007669"/>
    <property type="project" value="UniProtKB-SubCell"/>
</dbReference>